<feature type="compositionally biased region" description="Acidic residues" evidence="1">
    <location>
        <begin position="39"/>
        <end position="53"/>
    </location>
</feature>
<dbReference type="PANTHER" id="PTHR24209">
    <property type="entry name" value="PROTEIN DA1-RELATED 2"/>
    <property type="match status" value="1"/>
</dbReference>
<dbReference type="OrthoDB" id="25414at2759"/>
<dbReference type="Proteomes" id="UP000515151">
    <property type="component" value="Chromosome 6"/>
</dbReference>
<dbReference type="RefSeq" id="XP_031402307.1">
    <property type="nucleotide sequence ID" value="XM_031546447.1"/>
</dbReference>
<feature type="compositionally biased region" description="Acidic residues" evidence="1">
    <location>
        <begin position="66"/>
        <end position="82"/>
    </location>
</feature>
<evidence type="ECO:0000256" key="1">
    <source>
        <dbReference type="SAM" id="MobiDB-lite"/>
    </source>
</evidence>
<dbReference type="GeneID" id="116211907"/>
<sequence>MGWLSKILKGSSSCPSPKSKRKSRCNCHDHTGSSTMDADYAEDDSPENSENAELDCLTTRSQSEAVSEEGEECDPEDENEEFAEDERLALALQQNLSLEGRPQHVMATIFQPTPSFYSPNQRSCVTCHEEINEEQCFSCTNAFWPTSGCFQGQTINLPFANYEENSSWPRPRIESYYDIHRCPKCDVCKKPVSLDSSGSPLYEVSPIWGQTYCIKHRRDGTATCFTCNRLEPFGAEYSWLSDGRRICSDCQRSAITSLSECQPLIVEIQNFYEGLDMKVEQEIPFKLVDLKALNENGPGKCVGLTRSFELPLQTIISTPVFGPGNELTEIVTEPHKLVSYKEVVDIKVLRDTPRLYTGMNLAHEMMHAWLALHGSYLNIRRRCELGYLGNESGKIHEGLCEVMAHIWLDTEIHAMSRSEYISSSRDVFEEKLAHHLKRMMELNRDPTYGDGFRMVHRAVSKYGLKGTLDYIRMTGGFPR</sequence>
<dbReference type="PANTHER" id="PTHR24209:SF25">
    <property type="entry name" value="PROTEIN DA1-RELATED 1"/>
    <property type="match status" value="1"/>
</dbReference>
<proteinExistence type="predicted"/>
<organism evidence="3 4">
    <name type="scientific">Punica granatum</name>
    <name type="common">Pomegranate</name>
    <dbReference type="NCBI Taxonomy" id="22663"/>
    <lineage>
        <taxon>Eukaryota</taxon>
        <taxon>Viridiplantae</taxon>
        <taxon>Streptophyta</taxon>
        <taxon>Embryophyta</taxon>
        <taxon>Tracheophyta</taxon>
        <taxon>Spermatophyta</taxon>
        <taxon>Magnoliopsida</taxon>
        <taxon>eudicotyledons</taxon>
        <taxon>Gunneridae</taxon>
        <taxon>Pentapetalae</taxon>
        <taxon>rosids</taxon>
        <taxon>malvids</taxon>
        <taxon>Myrtales</taxon>
        <taxon>Lythraceae</taxon>
        <taxon>Punica</taxon>
    </lineage>
</organism>
<feature type="region of interest" description="Disordered" evidence="1">
    <location>
        <begin position="1"/>
        <end position="82"/>
    </location>
</feature>
<dbReference type="GO" id="GO:0043130">
    <property type="term" value="F:ubiquitin binding"/>
    <property type="evidence" value="ECO:0007669"/>
    <property type="project" value="TreeGrafter"/>
</dbReference>
<keyword evidence="3" id="KW-1185">Reference proteome</keyword>
<reference evidence="3" key="1">
    <citation type="journal article" date="2020" name="Plant Biotechnol. J.">
        <title>The pomegranate (Punica granatum L.) draft genome dissects genetic divergence between soft- and hard-seeded cultivars.</title>
        <authorList>
            <person name="Luo X."/>
            <person name="Li H."/>
            <person name="Wu Z."/>
            <person name="Yao W."/>
            <person name="Zhao P."/>
            <person name="Cao D."/>
            <person name="Yu H."/>
            <person name="Li K."/>
            <person name="Poudel K."/>
            <person name="Zhao D."/>
            <person name="Zhang F."/>
            <person name="Xia X."/>
            <person name="Chen L."/>
            <person name="Wang Q."/>
            <person name="Jing D."/>
            <person name="Cao S."/>
        </authorList>
    </citation>
    <scope>NUCLEOTIDE SEQUENCE [LARGE SCALE GENOMIC DNA]</scope>
    <source>
        <strain evidence="3">cv. Tunisia</strain>
    </source>
</reference>
<accession>A0A6P8DXQ6</accession>
<evidence type="ECO:0000313" key="4">
    <source>
        <dbReference type="RefSeq" id="XP_031402307.1"/>
    </source>
</evidence>
<feature type="domain" description="Protein DA1-like" evidence="2">
    <location>
        <begin position="274"/>
        <end position="474"/>
    </location>
</feature>
<name>A0A6P8DXQ6_PUNGR</name>
<reference evidence="4" key="2">
    <citation type="submission" date="2025-08" db="UniProtKB">
        <authorList>
            <consortium name="RefSeq"/>
        </authorList>
    </citation>
    <scope>IDENTIFICATION</scope>
    <source>
        <tissue evidence="4">Leaf</tissue>
    </source>
</reference>
<evidence type="ECO:0000313" key="3">
    <source>
        <dbReference type="Proteomes" id="UP000515151"/>
    </source>
</evidence>
<evidence type="ECO:0000259" key="2">
    <source>
        <dbReference type="Pfam" id="PF12315"/>
    </source>
</evidence>
<dbReference type="AlphaFoldDB" id="A0A6P8DXQ6"/>
<dbReference type="InterPro" id="IPR045218">
    <property type="entry name" value="DA1-like"/>
</dbReference>
<protein>
    <submittedName>
        <fullName evidence="4">Protein DA1-related 1-like</fullName>
    </submittedName>
</protein>
<gene>
    <name evidence="4" type="primary">LOC116211907</name>
</gene>
<dbReference type="InterPro" id="IPR022087">
    <property type="entry name" value="DA1-like_dom"/>
</dbReference>
<dbReference type="Pfam" id="PF12315">
    <property type="entry name" value="DA1-like"/>
    <property type="match status" value="1"/>
</dbReference>